<dbReference type="EMBL" id="DAAQNS010000002">
    <property type="protein sequence ID" value="HAE0111794.1"/>
    <property type="molecule type" value="Genomic_DNA"/>
</dbReference>
<dbReference type="EMBL" id="DAAGNE010000166">
    <property type="protein sequence ID" value="HAB3746434.1"/>
    <property type="molecule type" value="Genomic_DNA"/>
</dbReference>
<evidence type="ECO:0000313" key="58">
    <source>
        <dbReference type="EMBL" id="HAE1371977.1"/>
    </source>
</evidence>
<gene>
    <name evidence="17" type="ORF">A3Z75_24345</name>
    <name evidence="19" type="ORF">AL996_06740</name>
    <name evidence="22" type="ORF">B7643_06895</name>
    <name evidence="21" type="ORF">B7S77_06735</name>
    <name evidence="18" type="ORF">BEI99_02185</name>
    <name evidence="20" type="ORF">BH418_04990</name>
    <name evidence="70" type="ORF">C4792_04060</name>
    <name evidence="23" type="ORF">CB179_05530</name>
    <name evidence="24" type="ORF">CB381_06370</name>
    <name evidence="25" type="ORF">CBN47_11840</name>
    <name evidence="26" type="ORF">CC399_03665</name>
    <name evidence="11" type="ORF">D5800_05100</name>
    <name evidence="1" type="ORF">DEM85_06110</name>
    <name evidence="3" type="ORF">DKS77_15505</name>
    <name evidence="8" type="ORF">DLB38_15220</name>
    <name evidence="5" type="ORF">DN360_01725</name>
    <name evidence="4" type="ORF">DNV88_22100</name>
    <name evidence="6" type="ORF">DTG92_23710</name>
    <name evidence="7" type="ORF">DTV28_07330</name>
    <name evidence="10" type="ORF">DU232_01720</name>
    <name evidence="9" type="ORF">DUR08_18200</name>
    <name evidence="16" type="ORF">E0T08_23175</name>
    <name evidence="12" type="ORF">EEQ47_18390</name>
    <name evidence="13" type="ORF">EPK73_23590</name>
    <name evidence="14" type="ORF">EVU59_05060</name>
    <name evidence="15" type="ORF">EZX27_05035</name>
    <name evidence="2" type="ORF">FIR09_10460</name>
    <name evidence="49" type="ORF">G0D82_19325</name>
    <name evidence="50" type="ORF">G1157_07325</name>
    <name evidence="53" type="ORF">G2167_06380</name>
    <name evidence="51" type="ORF">G2187_06540</name>
    <name evidence="54" type="ORF">G2192_09095</name>
    <name evidence="52" type="ORF">G2213_06940</name>
    <name evidence="55" type="ORF">G2913_06890</name>
    <name evidence="56" type="ORF">G2953_20750</name>
    <name evidence="60" type="ORF">G2960_14855</name>
    <name evidence="57" type="ORF">G2966_19050</name>
    <name evidence="61" type="ORF">G2970_07030</name>
    <name evidence="58" type="ORF">G2990_14885</name>
    <name evidence="62" type="ORF">G3980_001304</name>
    <name evidence="59" type="ORF">G3A30_22385</name>
    <name evidence="63" type="ORF">G4D20_001291</name>
    <name evidence="64" type="ORF">G4K93_004093</name>
    <name evidence="65" type="ORF">G4P07_004032</name>
    <name evidence="66" type="ORF">G4P20_001323</name>
    <name evidence="67" type="ORF">G4Y13_003687</name>
    <name evidence="69" type="ORF">G9336_001302</name>
    <name evidence="68" type="ORF">G9C70_002322</name>
    <name evidence="42" type="ORF">GB020_05355</name>
    <name evidence="43" type="ORF">GB178_22385</name>
    <name evidence="35" type="ORF">GB182_06725</name>
    <name evidence="44" type="ORF">GB193_22925</name>
    <name evidence="47" type="ORF">GB352_06725</name>
    <name evidence="34" type="ORF">GB356_06725</name>
    <name evidence="31" type="ORF">GB388_23430</name>
    <name evidence="48" type="ORF">GB394_06725</name>
    <name evidence="29" type="ORF">GB423_06630</name>
    <name evidence="39" type="ORF">GB430_22710</name>
    <name evidence="37" type="ORF">GB441_22565</name>
    <name evidence="38" type="ORF">GB481_06935</name>
    <name evidence="33" type="ORF">GB613_22760</name>
    <name evidence="45" type="ORF">GBR77_08305</name>
    <name evidence="46" type="ORF">GBS17_05355</name>
    <name evidence="36" type="ORF">GBV99_21260</name>
    <name evidence="28" type="ORF">GBX08_06720</name>
    <name evidence="27" type="ORF">GBX75_17480</name>
    <name evidence="30" type="ORF">GBY12_06710</name>
    <name evidence="32" type="ORF">GBY78_06885</name>
    <name evidence="40" type="ORF">GBZ43_21400</name>
    <name evidence="41" type="ORF">GBZ56_24305</name>
</gene>
<evidence type="ECO:0000313" key="46">
    <source>
        <dbReference type="EMBL" id="HAB5768415.1"/>
    </source>
</evidence>
<dbReference type="EMBL" id="DAAGBK010000002">
    <property type="protein sequence ID" value="HAB2369166.1"/>
    <property type="molecule type" value="Genomic_DNA"/>
</dbReference>
<reference evidence="27" key="7">
    <citation type="submission" date="2019-10" db="EMBL/GenBank/DDBJ databases">
        <authorList>
            <consortium name="NCBI Pathogen Detection Project"/>
        </authorList>
    </citation>
    <scope>NUCLEOTIDE SEQUENCE</scope>
    <source>
        <strain evidence="49">09-3426</strain>
        <strain evidence="62">09-4364</strain>
        <strain evidence="67">10-7240</strain>
        <strain evidence="65">10-7243</strain>
        <strain evidence="66">11-5588</strain>
        <strain evidence="68">12-3191</strain>
        <strain evidence="64">13-0431</strain>
        <strain evidence="69">13-2460</strain>
        <strain evidence="63">13-5657</strain>
        <strain evidence="50">CE06.035</strain>
        <strain evidence="27">Salmonella enterica</strain>
        <strain evidence="53">Sam_3440b185-6731-4f40-abe7-826e6475c527</strain>
        <strain evidence="54">Sam_5f569ebd-755b-4147-8429-4678b9c250cc</strain>
        <strain evidence="52">Sam_8b55db79-2e89-45d5-a9a1-8092f0a17964</strain>
        <strain evidence="51">Sam_997f2e98-28ae-496a-bdd7-14b549d092b4</strain>
    </source>
</reference>
<dbReference type="EMBL" id="AAMEQR010000002">
    <property type="protein sequence ID" value="EDG5796444.1"/>
    <property type="molecule type" value="Genomic_DNA"/>
</dbReference>
<dbReference type="EMBL" id="AAFIKO010000009">
    <property type="protein sequence ID" value="EBG3093571.1"/>
    <property type="molecule type" value="Genomic_DNA"/>
</dbReference>
<dbReference type="EMBL" id="DAAGUG010000137">
    <property type="protein sequence ID" value="HAB4592158.1"/>
    <property type="molecule type" value="Genomic_DNA"/>
</dbReference>
<evidence type="ECO:0000313" key="8">
    <source>
        <dbReference type="EMBL" id="EBU7986088.1"/>
    </source>
</evidence>
<dbReference type="EMBL" id="DAAGBW010000002">
    <property type="protein sequence ID" value="HAB2423732.1"/>
    <property type="molecule type" value="Genomic_DNA"/>
</dbReference>
<dbReference type="EMBL" id="AAHWZL010000002">
    <property type="protein sequence ID" value="ECB2568058.1"/>
    <property type="molecule type" value="Genomic_DNA"/>
</dbReference>
<evidence type="ECO:0000313" key="66">
    <source>
        <dbReference type="EMBL" id="HAE7557198.1"/>
    </source>
</evidence>
<evidence type="ECO:0000313" key="70">
    <source>
        <dbReference type="EMBL" id="PVL97036.1"/>
    </source>
</evidence>
<reference evidence="17" key="5">
    <citation type="submission" date="2018-07" db="EMBL/GenBank/DDBJ databases">
        <authorList>
            <consortium name="NARMS: The National Antimicrobial Resistance Monitoring System"/>
        </authorList>
    </citation>
    <scope>NUCLEOTIDE SEQUENCE</scope>
    <source>
        <strain evidence="17">CVM N57313F</strain>
        <strain evidence="12">FSIS11815297</strain>
        <strain evidence="18">FSIS1607168</strain>
    </source>
</reference>
<evidence type="ECO:0000313" key="69">
    <source>
        <dbReference type="EMBL" id="HAF7731882.1"/>
    </source>
</evidence>
<dbReference type="EMBL" id="DAAQXF010000168">
    <property type="protein sequence ID" value="HAE1239384.1"/>
    <property type="molecule type" value="Genomic_DNA"/>
</dbReference>
<evidence type="ECO:0000313" key="27">
    <source>
        <dbReference type="EMBL" id="HAB1022184.1"/>
    </source>
</evidence>
<proteinExistence type="predicted"/>
<evidence type="ECO:0000313" key="2">
    <source>
        <dbReference type="EMBL" id="EBG3093571.1"/>
    </source>
</evidence>
<dbReference type="EMBL" id="DAARAJ010000002">
    <property type="protein sequence ID" value="HAE1639367.1"/>
    <property type="molecule type" value="Genomic_DNA"/>
</dbReference>
<evidence type="ECO:0000313" key="60">
    <source>
        <dbReference type="EMBL" id="HAE1604982.1"/>
    </source>
</evidence>
<dbReference type="EMBL" id="AAMIOU010000019">
    <property type="protein sequence ID" value="EDH7245699.1"/>
    <property type="molecule type" value="Genomic_DNA"/>
</dbReference>
<dbReference type="EMBL" id="DAAQXW010000025">
    <property type="protein sequence ID" value="HAE1323778.1"/>
    <property type="molecule type" value="Genomic_DNA"/>
</dbReference>
<dbReference type="EMBL" id="DAAQQN010000003">
    <property type="protein sequence ID" value="HAE0448794.1"/>
    <property type="molecule type" value="Genomic_DNA"/>
</dbReference>
<evidence type="ECO:0000313" key="6">
    <source>
        <dbReference type="EMBL" id="EBR9966486.1"/>
    </source>
</evidence>
<dbReference type="EMBL" id="AAGUFA010000005">
    <property type="protein sequence ID" value="EBS0216291.1"/>
    <property type="molecule type" value="Genomic_DNA"/>
</dbReference>
<dbReference type="EMBL" id="DAAWFY010000002">
    <property type="protein sequence ID" value="HAF7731882.1"/>
    <property type="molecule type" value="Genomic_DNA"/>
</dbReference>
<dbReference type="EMBL" id="AAGUBV010000058">
    <property type="protein sequence ID" value="EBR9966486.1"/>
    <property type="molecule type" value="Genomic_DNA"/>
</dbReference>
<dbReference type="Proteomes" id="UP000245147">
    <property type="component" value="Unassembled WGS sequence"/>
</dbReference>
<dbReference type="AlphaFoldDB" id="A0A2T9I8I8"/>
<evidence type="ECO:0000313" key="21">
    <source>
        <dbReference type="EMBL" id="EDG5620255.1"/>
    </source>
</evidence>
<evidence type="ECO:0000313" key="52">
    <source>
        <dbReference type="EMBL" id="HAE0111794.1"/>
    </source>
</evidence>
<dbReference type="EMBL" id="DAAHHO010000002">
    <property type="protein sequence ID" value="HAB6235911.1"/>
    <property type="molecule type" value="Genomic_DNA"/>
</dbReference>
<dbReference type="EMBL" id="DAAPXI010000002">
    <property type="protein sequence ID" value="HAD8174196.1"/>
    <property type="molecule type" value="Genomic_DNA"/>
</dbReference>
<evidence type="ECO:0000313" key="34">
    <source>
        <dbReference type="EMBL" id="HAB2369166.1"/>
    </source>
</evidence>
<dbReference type="EMBL" id="AAFGSL010000004">
    <property type="protein sequence ID" value="EBF7613499.1"/>
    <property type="molecule type" value="Genomic_DNA"/>
</dbReference>
<evidence type="ECO:0000313" key="43">
    <source>
        <dbReference type="EMBL" id="HAB5213331.1"/>
    </source>
</evidence>
<dbReference type="EMBL" id="DAAQWY010000002">
    <property type="protein sequence ID" value="HAE1217885.1"/>
    <property type="molecule type" value="Genomic_DNA"/>
</dbReference>
<evidence type="ECO:0000313" key="35">
    <source>
        <dbReference type="EMBL" id="HAB2423732.1"/>
    </source>
</evidence>
<dbReference type="EMBL" id="DAAFWQ010000167">
    <property type="protein sequence ID" value="HAB1827514.1"/>
    <property type="molecule type" value="Genomic_DNA"/>
</dbReference>
<evidence type="ECO:0000313" key="9">
    <source>
        <dbReference type="EMBL" id="EBY0576869.1"/>
    </source>
</evidence>
<evidence type="ECO:0000313" key="38">
    <source>
        <dbReference type="EMBL" id="HAB3945222.1"/>
    </source>
</evidence>
<evidence type="ECO:0000313" key="59">
    <source>
        <dbReference type="EMBL" id="HAE1459115.1"/>
    </source>
</evidence>
<dbReference type="EMBL" id="DAAFUE010000002">
    <property type="protein sequence ID" value="HAB1569704.1"/>
    <property type="molecule type" value="Genomic_DNA"/>
</dbReference>
<dbReference type="EMBL" id="DAAFWC010000002">
    <property type="protein sequence ID" value="HAB1707786.1"/>
    <property type="molecule type" value="Genomic_DNA"/>
</dbReference>
<dbReference type="EMBL" id="AAKNHU010000060">
    <property type="protein sequence ID" value="ECT6086580.1"/>
    <property type="molecule type" value="Genomic_DNA"/>
</dbReference>
<reference evidence="27" key="1">
    <citation type="journal article" date="2018" name="Genome Biol.">
        <title>SKESA: strategic k-mer extension for scrupulous assemblies.</title>
        <authorList>
            <person name="Souvorov A."/>
            <person name="Agarwala R."/>
            <person name="Lipman D.J."/>
        </authorList>
    </citation>
    <scope>NUCLEOTIDE SEQUENCE</scope>
    <source>
        <strain evidence="49">09-3426</strain>
        <strain evidence="62">09-4364</strain>
        <strain evidence="67">10-7240</strain>
        <strain evidence="65">10-7243</strain>
        <strain evidence="66">11-5588</strain>
        <strain evidence="68">12-3191</strain>
        <strain evidence="64">13-0431</strain>
        <strain evidence="69">13-2460</strain>
        <strain evidence="63">13-5657</strain>
        <strain evidence="50">CE06.035</strain>
        <strain evidence="27">Salmonella enterica</strain>
        <strain evidence="53">Sam_3440b185-6731-4f40-abe7-826e6475c527</strain>
        <strain evidence="54">Sam_5f569ebd-755b-4147-8429-4678b9c250cc</strain>
        <strain evidence="52">Sam_8b55db79-2e89-45d5-a9a1-8092f0a17964</strain>
        <strain evidence="51">Sam_997f2e98-28ae-496a-bdd7-14b549d092b4</strain>
    </source>
</reference>
<dbReference type="EMBL" id="AAGQKS010000023">
    <property type="protein sequence ID" value="EBQ8902171.1"/>
    <property type="molecule type" value="Genomic_DNA"/>
</dbReference>
<evidence type="ECO:0000313" key="44">
    <source>
        <dbReference type="EMBL" id="HAB5385975.1"/>
    </source>
</evidence>
<dbReference type="EMBL" id="DAARZX010000002">
    <property type="protein sequence ID" value="HAE4617638.1"/>
    <property type="molecule type" value="Genomic_DNA"/>
</dbReference>
<dbReference type="EMBL" id="DAAFWP010000002">
    <property type="protein sequence ID" value="HAB1801982.1"/>
    <property type="molecule type" value="Genomic_DNA"/>
</dbReference>
<evidence type="ECO:0000313" key="57">
    <source>
        <dbReference type="EMBL" id="HAE1323778.1"/>
    </source>
</evidence>
<evidence type="ECO:0000313" key="3">
    <source>
        <dbReference type="EMBL" id="EBQ8902171.1"/>
    </source>
</evidence>
<evidence type="ECO:0000313" key="22">
    <source>
        <dbReference type="EMBL" id="EDG5796444.1"/>
    </source>
</evidence>
<dbReference type="EMBL" id="DAAGMN010000141">
    <property type="protein sequence ID" value="HAB3684124.1"/>
    <property type="molecule type" value="Genomic_DNA"/>
</dbReference>
<evidence type="ECO:0000313" key="26">
    <source>
        <dbReference type="EMBL" id="EDH9228531.1"/>
    </source>
</evidence>
<evidence type="ECO:0000313" key="53">
    <source>
        <dbReference type="EMBL" id="HAE0204905.1"/>
    </source>
</evidence>
<evidence type="ECO:0000313" key="51">
    <source>
        <dbReference type="EMBL" id="HAD9845469.1"/>
    </source>
</evidence>
<evidence type="ECO:0000313" key="30">
    <source>
        <dbReference type="EMBL" id="HAB1801982.1"/>
    </source>
</evidence>
<evidence type="ECO:0000313" key="45">
    <source>
        <dbReference type="EMBL" id="HAB5523690.1"/>
    </source>
</evidence>
<dbReference type="EMBL" id="AAHMZR010000025">
    <property type="protein sequence ID" value="EBY0576869.1"/>
    <property type="molecule type" value="Genomic_DNA"/>
</dbReference>
<dbReference type="EMBL" id="DAAHFX010000002">
    <property type="protein sequence ID" value="HAB5939172.1"/>
    <property type="molecule type" value="Genomic_DNA"/>
</dbReference>
<evidence type="ECO:0000313" key="71">
    <source>
        <dbReference type="Proteomes" id="UP000245147"/>
    </source>
</evidence>
<evidence type="ECO:0000313" key="4">
    <source>
        <dbReference type="EMBL" id="EBR0144218.1"/>
    </source>
</evidence>
<evidence type="ECO:0000313" key="28">
    <source>
        <dbReference type="EMBL" id="HAB1569704.1"/>
    </source>
</evidence>
<evidence type="ECO:0000313" key="23">
    <source>
        <dbReference type="EMBL" id="EDH5700896.1"/>
    </source>
</evidence>
<dbReference type="EMBL" id="DAAGOV010000002">
    <property type="protein sequence ID" value="HAB3945222.1"/>
    <property type="molecule type" value="Genomic_DNA"/>
</dbReference>
<evidence type="ECO:0000313" key="54">
    <source>
        <dbReference type="EMBL" id="HAE0448794.1"/>
    </source>
</evidence>
<dbReference type="EMBL" id="AAMIHC010000003">
    <property type="protein sequence ID" value="EDH6339530.1"/>
    <property type="molecule type" value="Genomic_DNA"/>
</dbReference>
<dbReference type="EMBL" id="AAMIBF010000003">
    <property type="protein sequence ID" value="EDH5700896.1"/>
    <property type="molecule type" value="Genomic_DNA"/>
</dbReference>
<evidence type="ECO:0000313" key="50">
    <source>
        <dbReference type="EMBL" id="HAD8174196.1"/>
    </source>
</evidence>
<dbReference type="EMBL" id="DAASRO010000014">
    <property type="protein sequence ID" value="HAE6730218.1"/>
    <property type="molecule type" value="Genomic_DNA"/>
</dbReference>
<evidence type="ECO:0000313" key="32">
    <source>
        <dbReference type="EMBL" id="HAB1882037.1"/>
    </source>
</evidence>
<evidence type="ECO:0000313" key="12">
    <source>
        <dbReference type="EMBL" id="EBZ7019178.1"/>
    </source>
</evidence>
<dbReference type="EMBL" id="DAAFPI010000018">
    <property type="protein sequence ID" value="HAB1022184.1"/>
    <property type="molecule type" value="Genomic_DNA"/>
</dbReference>
<dbReference type="EMBL" id="AAHDEP010000025">
    <property type="protein sequence ID" value="EBU7986088.1"/>
    <property type="molecule type" value="Genomic_DNA"/>
</dbReference>
<dbReference type="EMBL" id="AAGQWK010000028">
    <property type="protein sequence ID" value="EBR0144218.1"/>
    <property type="molecule type" value="Genomic_DNA"/>
</dbReference>
<evidence type="ECO:0000313" key="56">
    <source>
        <dbReference type="EMBL" id="HAE1239384.1"/>
    </source>
</evidence>
<evidence type="ECO:0000313" key="47">
    <source>
        <dbReference type="EMBL" id="HAB5939172.1"/>
    </source>
</evidence>
<dbReference type="EMBL" id="DAASYN010000002">
    <property type="protein sequence ID" value="HAE7557198.1"/>
    <property type="molecule type" value="Genomic_DNA"/>
</dbReference>
<evidence type="ECO:0000313" key="55">
    <source>
        <dbReference type="EMBL" id="HAE1217885.1"/>
    </source>
</evidence>
<dbReference type="EMBL" id="AAMJGE010000002">
    <property type="protein sequence ID" value="EDH9228531.1"/>
    <property type="molecule type" value="Genomic_DNA"/>
</dbReference>
<evidence type="ECO:0000313" key="49">
    <source>
        <dbReference type="EMBL" id="HAC6812044.1"/>
    </source>
</evidence>
<organism evidence="70 71">
    <name type="scientific">Salmonella enterica subsp. enterica serovar Agona</name>
    <dbReference type="NCBI Taxonomy" id="58095"/>
    <lineage>
        <taxon>Bacteria</taxon>
        <taxon>Pseudomonadati</taxon>
        <taxon>Pseudomonadota</taxon>
        <taxon>Gammaproteobacteria</taxon>
        <taxon>Enterobacterales</taxon>
        <taxon>Enterobacteriaceae</taxon>
        <taxon>Salmonella</taxon>
    </lineage>
</organism>
<dbReference type="EMBL" id="DAAHEN010000002">
    <property type="protein sequence ID" value="HAB5768415.1"/>
    <property type="molecule type" value="Genomic_DNA"/>
</dbReference>
<evidence type="ECO:0000313" key="25">
    <source>
        <dbReference type="EMBL" id="EDH7245699.1"/>
    </source>
</evidence>
<dbReference type="EMBL" id="DAAQOM010000002">
    <property type="protein sequence ID" value="HAE0204905.1"/>
    <property type="molecule type" value="Genomic_DNA"/>
</dbReference>
<evidence type="ECO:0000313" key="11">
    <source>
        <dbReference type="EMBL" id="EBY6736042.1"/>
    </source>
</evidence>
<accession>A0A2T9I8I8</accession>
<name>A0A2T9I8I8_SALET</name>
<reference evidence="70 71" key="2">
    <citation type="submission" date="2018-04" db="EMBL/GenBank/DDBJ databases">
        <title>Serotype diversity and antimicrobial resistance among Salmonella enterica isolated from patients at an equine referral hospital.</title>
        <authorList>
            <person name="Leon I.M."/>
            <person name="Lawhon S.D."/>
            <person name="Norman K.N."/>
            <person name="Threadgill D.S."/>
            <person name="Ohta N."/>
            <person name="Vinasco J."/>
            <person name="Scott H.M."/>
        </authorList>
    </citation>
    <scope>NUCLEOTIDE SEQUENCE [LARGE SCALE GENOMIC DNA]</scope>
    <source>
        <strain evidence="70 71">167</strain>
    </source>
</reference>
<dbReference type="EMBL" id="DAARAE010000244">
    <property type="protein sequence ID" value="HAE1459115.1"/>
    <property type="molecule type" value="Genomic_DNA"/>
</dbReference>
<evidence type="ECO:0000313" key="20">
    <source>
        <dbReference type="EMBL" id="EDC9466068.1"/>
    </source>
</evidence>
<dbReference type="EMBL" id="DAAFXG010000002">
    <property type="protein sequence ID" value="HAB1882037.1"/>
    <property type="molecule type" value="Genomic_DNA"/>
</dbReference>
<evidence type="ECO:0000313" key="37">
    <source>
        <dbReference type="EMBL" id="HAB3746434.1"/>
    </source>
</evidence>
<evidence type="ECO:0000313" key="42">
    <source>
        <dbReference type="EMBL" id="HAB5020316.1"/>
    </source>
</evidence>
<sequence>MRTPYGVRFLFIKSTSYSALHVHYCSLKYTGSHRFLWVKTPVFCIAHDAIETLFSKSCLNQKLSLC</sequence>
<dbReference type="EMBL" id="DAATXT010000018">
    <property type="protein sequence ID" value="HAF0560615.1"/>
    <property type="molecule type" value="Genomic_DNA"/>
</dbReference>
<evidence type="ECO:0000313" key="24">
    <source>
        <dbReference type="EMBL" id="EDH6339530.1"/>
    </source>
</evidence>
<evidence type="ECO:0000313" key="61">
    <source>
        <dbReference type="EMBL" id="HAE1639367.1"/>
    </source>
</evidence>
<evidence type="ECO:0000313" key="62">
    <source>
        <dbReference type="EMBL" id="HAE3636755.1"/>
    </source>
</evidence>
<evidence type="ECO:0000313" key="17">
    <source>
        <dbReference type="EMBL" id="ECT6086580.1"/>
    </source>
</evidence>
<protein>
    <submittedName>
        <fullName evidence="70">Uncharacterized protein</fullName>
    </submittedName>
</protein>
<dbReference type="EMBL" id="DAAHBC010000193">
    <property type="protein sequence ID" value="HAB5385975.1"/>
    <property type="molecule type" value="Genomic_DNA"/>
</dbReference>
<evidence type="ECO:0000313" key="13">
    <source>
        <dbReference type="EMBL" id="ECA7465238.1"/>
    </source>
</evidence>
<dbReference type="EMBL" id="QDOG01000002">
    <property type="protein sequence ID" value="PVL97036.1"/>
    <property type="molecule type" value="Genomic_DNA"/>
</dbReference>
<dbReference type="EMBL" id="DAATOG010000017">
    <property type="protein sequence ID" value="HAE9394139.1"/>
    <property type="molecule type" value="Genomic_DNA"/>
</dbReference>
<dbReference type="EMBL" id="DAARRM010000013">
    <property type="protein sequence ID" value="HAE3636755.1"/>
    <property type="molecule type" value="Genomic_DNA"/>
</dbReference>
<evidence type="ECO:0000313" key="41">
    <source>
        <dbReference type="EMBL" id="HAB4790139.1"/>
    </source>
</evidence>
<evidence type="ECO:0000313" key="19">
    <source>
        <dbReference type="EMBL" id="EDB6496428.1"/>
    </source>
</evidence>
<evidence type="ECO:0000313" key="63">
    <source>
        <dbReference type="EMBL" id="HAE4617638.1"/>
    </source>
</evidence>
<evidence type="ECO:0000313" key="31">
    <source>
        <dbReference type="EMBL" id="HAB1827514.1"/>
    </source>
</evidence>
<dbReference type="EMBL" id="DAAGZR010000088">
    <property type="protein sequence ID" value="HAB5213331.1"/>
    <property type="molecule type" value="Genomic_DNA"/>
</dbReference>
<evidence type="ECO:0000313" key="48">
    <source>
        <dbReference type="EMBL" id="HAB6235911.1"/>
    </source>
</evidence>
<dbReference type="EMBL" id="DAAGSJ010000073">
    <property type="protein sequence ID" value="HAB4368781.1"/>
    <property type="molecule type" value="Genomic_DNA"/>
</dbReference>
<evidence type="ECO:0000313" key="68">
    <source>
        <dbReference type="EMBL" id="HAF0560615.1"/>
    </source>
</evidence>
<evidence type="ECO:0000313" key="67">
    <source>
        <dbReference type="EMBL" id="HAE9394139.1"/>
    </source>
</evidence>
<reference evidence="6" key="4">
    <citation type="submission" date="2018-07" db="EMBL/GenBank/DDBJ databases">
        <authorList>
            <person name="Ashton P.M."/>
            <person name="Dallman T."/>
            <person name="Nair S."/>
            <person name="De Pinna E."/>
            <person name="Peters T."/>
            <person name="Grant K."/>
        </authorList>
    </citation>
    <scope>NUCLEOTIDE SEQUENCE</scope>
    <source>
        <strain evidence="9">152447</strain>
        <strain evidence="11">178634</strain>
        <strain evidence="6">178666</strain>
        <strain evidence="3">208936</strain>
        <strain evidence="1">240168</strain>
        <strain evidence="8">250819</strain>
        <strain evidence="23">344039</strain>
        <strain evidence="26">352129</strain>
        <strain evidence="16">365830</strain>
        <strain evidence="24">369915</strain>
        <strain evidence="7">423873</strain>
        <strain evidence="4">428140</strain>
        <strain evidence="10">488730</strain>
        <strain evidence="5">535271</strain>
        <strain evidence="14">676364</strain>
        <strain evidence="15">689000</strain>
        <strain evidence="2">741041</strain>
    </source>
</reference>
<dbReference type="EMBL" id="AAHYFF010000056">
    <property type="protein sequence ID" value="ECB6382313.1"/>
    <property type="molecule type" value="Genomic_DNA"/>
</dbReference>
<evidence type="ECO:0000313" key="14">
    <source>
        <dbReference type="EMBL" id="ECB2568058.1"/>
    </source>
</evidence>
<evidence type="ECO:0000313" key="15">
    <source>
        <dbReference type="EMBL" id="ECB6025510.1"/>
    </source>
</evidence>
<dbReference type="EMBL" id="DAAHCK010000003">
    <property type="protein sequence ID" value="HAB5523690.1"/>
    <property type="molecule type" value="Genomic_DNA"/>
</dbReference>
<dbReference type="EMBL" id="DAAGVZ010000281">
    <property type="protein sequence ID" value="HAB4790139.1"/>
    <property type="molecule type" value="Genomic_DNA"/>
</dbReference>
<dbReference type="EMBL" id="AAHORV010000002">
    <property type="protein sequence ID" value="EBY6736042.1"/>
    <property type="molecule type" value="Genomic_DNA"/>
</dbReference>
<dbReference type="EMBL" id="DAAGXT010000002">
    <property type="protein sequence ID" value="HAB5020316.1"/>
    <property type="molecule type" value="Genomic_DNA"/>
</dbReference>
<dbReference type="EMBL" id="AAHYCG010000002">
    <property type="protein sequence ID" value="ECB6025510.1"/>
    <property type="molecule type" value="Genomic_DNA"/>
</dbReference>
<dbReference type="EMBL" id="DAARAH010000020">
    <property type="protein sequence ID" value="HAE1604982.1"/>
    <property type="molecule type" value="Genomic_DNA"/>
</dbReference>
<reference evidence="19" key="3">
    <citation type="submission" date="2018-07" db="EMBL/GenBank/DDBJ databases">
        <authorList>
            <consortium name="GenomeTrakr network: Whole genome sequencing for foodborne pathogen traceback"/>
        </authorList>
    </citation>
    <scope>NUCLEOTIDE SEQUENCE</scope>
    <source>
        <strain evidence="20">ADRDL-16-8871</strain>
        <strain evidence="19">FDA00004800</strain>
        <strain evidence="13">FSIS21923161</strain>
    </source>
</reference>
<dbReference type="EMBL" id="AAHNKL010000001">
    <property type="protein sequence ID" value="EBY1987766.1"/>
    <property type="molecule type" value="Genomic_DNA"/>
</dbReference>
<evidence type="ECO:0000313" key="29">
    <source>
        <dbReference type="EMBL" id="HAB1707786.1"/>
    </source>
</evidence>
<evidence type="ECO:0000313" key="5">
    <source>
        <dbReference type="EMBL" id="EBR8139967.1"/>
    </source>
</evidence>
<dbReference type="EMBL" id="AAKRAK010000001">
    <property type="protein sequence ID" value="ECU7930665.1"/>
    <property type="molecule type" value="Genomic_DNA"/>
</dbReference>
<evidence type="ECO:0000313" key="10">
    <source>
        <dbReference type="EMBL" id="EBY1987766.1"/>
    </source>
</evidence>
<evidence type="ECO:0000313" key="33">
    <source>
        <dbReference type="EMBL" id="HAB2061431.1"/>
    </source>
</evidence>
<evidence type="ECO:0000313" key="64">
    <source>
        <dbReference type="EMBL" id="HAE6730218.1"/>
    </source>
</evidence>
<dbReference type="EMBL" id="AAGTMP010000001">
    <property type="protein sequence ID" value="EBR8139967.1"/>
    <property type="molecule type" value="Genomic_DNA"/>
</dbReference>
<dbReference type="EMBL" id="AAMEPF010000002">
    <property type="protein sequence ID" value="EDG5620255.1"/>
    <property type="molecule type" value="Genomic_DNA"/>
</dbReference>
<dbReference type="EMBL" id="DAAMIM010000019">
    <property type="protein sequence ID" value="HAC6812044.1"/>
    <property type="molecule type" value="Genomic_DNA"/>
</dbReference>
<evidence type="ECO:0000313" key="65">
    <source>
        <dbReference type="EMBL" id="HAE7505649.1"/>
    </source>
</evidence>
<comment type="caution">
    <text evidence="70">The sequence shown here is derived from an EMBL/GenBank/DDBJ whole genome shotgun (WGS) entry which is preliminary data.</text>
</comment>
<evidence type="ECO:0000313" key="39">
    <source>
        <dbReference type="EMBL" id="HAB4368781.1"/>
    </source>
</evidence>
<evidence type="ECO:0000313" key="16">
    <source>
        <dbReference type="EMBL" id="ECB6382313.1"/>
    </source>
</evidence>
<evidence type="ECO:0000313" key="36">
    <source>
        <dbReference type="EMBL" id="HAB3684124.1"/>
    </source>
</evidence>
<dbReference type="Proteomes" id="UP000839928">
    <property type="component" value="Unassembled WGS sequence"/>
</dbReference>
<dbReference type="EMBL" id="DAAFYT010000134">
    <property type="protein sequence ID" value="HAB2061431.1"/>
    <property type="molecule type" value="Genomic_DNA"/>
</dbReference>
<dbReference type="EMBL" id="DAAQLP010000002">
    <property type="protein sequence ID" value="HAD9845469.1"/>
    <property type="molecule type" value="Genomic_DNA"/>
</dbReference>
<reference evidence="21" key="6">
    <citation type="submission" date="2018-07" db="EMBL/GenBank/DDBJ databases">
        <authorList>
            <consortium name="PulseNet: The National Subtyping Network for Foodborne Disease Surveillance"/>
            <person name="Tarr C.L."/>
            <person name="Trees E."/>
            <person name="Katz L.S."/>
            <person name="Carleton-Romer H.A."/>
            <person name="Stroika S."/>
            <person name="Kucerova Z."/>
            <person name="Roache K.F."/>
            <person name="Sabol A.L."/>
            <person name="Besser J."/>
            <person name="Gerner-Smidt P."/>
        </authorList>
    </citation>
    <scope>NUCLEOTIDE SEQUENCE</scope>
    <source>
        <strain evidence="21">PNUSAS011306</strain>
        <strain evidence="22">PNUSAS011364</strain>
        <strain evidence="25">PNUSAS013764</strain>
    </source>
</reference>
<dbReference type="EMBL" id="DAAQYH010000018">
    <property type="protein sequence ID" value="HAE1371977.1"/>
    <property type="molecule type" value="Genomic_DNA"/>
</dbReference>
<dbReference type="EMBL" id="DAASXW010000019">
    <property type="protein sequence ID" value="HAE7505649.1"/>
    <property type="molecule type" value="Genomic_DNA"/>
</dbReference>
<evidence type="ECO:0000313" key="7">
    <source>
        <dbReference type="EMBL" id="EBS0216291.1"/>
    </source>
</evidence>
<evidence type="ECO:0000313" key="40">
    <source>
        <dbReference type="EMBL" id="HAB4592158.1"/>
    </source>
</evidence>
<dbReference type="EMBL" id="AAHVIS010000071">
    <property type="protein sequence ID" value="ECA7465238.1"/>
    <property type="molecule type" value="Genomic_DNA"/>
</dbReference>
<dbReference type="EMBL" id="AAHRZG010000022">
    <property type="protein sequence ID" value="EBZ7019178.1"/>
    <property type="molecule type" value="Genomic_DNA"/>
</dbReference>
<dbReference type="EMBL" id="AALSOQ010000003">
    <property type="protein sequence ID" value="EDC9466068.1"/>
    <property type="molecule type" value="Genomic_DNA"/>
</dbReference>
<evidence type="ECO:0000313" key="1">
    <source>
        <dbReference type="EMBL" id="EBF7613499.1"/>
    </source>
</evidence>
<dbReference type="EMBL" id="AALOGT010000002">
    <property type="protein sequence ID" value="EDB6496428.1"/>
    <property type="molecule type" value="Genomic_DNA"/>
</dbReference>
<evidence type="ECO:0000313" key="18">
    <source>
        <dbReference type="EMBL" id="ECU7930665.1"/>
    </source>
</evidence>